<dbReference type="Proteomes" id="UP000507470">
    <property type="component" value="Unassembled WGS sequence"/>
</dbReference>
<dbReference type="PANTHER" id="PTHR45749">
    <property type="match status" value="1"/>
</dbReference>
<evidence type="ECO:0000313" key="3">
    <source>
        <dbReference type="Proteomes" id="UP000507470"/>
    </source>
</evidence>
<dbReference type="Pfam" id="PF14291">
    <property type="entry name" value="DUF4371"/>
    <property type="match status" value="1"/>
</dbReference>
<name>A0A6J8EFX1_MYTCO</name>
<evidence type="ECO:0000259" key="1">
    <source>
        <dbReference type="Pfam" id="PF14291"/>
    </source>
</evidence>
<gene>
    <name evidence="2" type="ORF">MCOR_51556</name>
</gene>
<dbReference type="OrthoDB" id="6122801at2759"/>
<keyword evidence="3" id="KW-1185">Reference proteome</keyword>
<protein>
    <recommendedName>
        <fullName evidence="1">DUF4371 domain-containing protein</fullName>
    </recommendedName>
</protein>
<dbReference type="SUPFAM" id="SSF53098">
    <property type="entry name" value="Ribonuclease H-like"/>
    <property type="match status" value="1"/>
</dbReference>
<dbReference type="AlphaFoldDB" id="A0A6J8EFX1"/>
<sequence length="299" mass="33343">MIGKIIDTVVVLGQQNIPLRGHNWNKEKKIGYGNFSRFLQWKADVVPILESHLENAPYNAQYTSPDIQNELISLCGLQIKNTIIKKVEEAKSFSIMTDESADVGTKEQMALCIRYVDRTATLFEDFIGFIEMEMVDAESIATAIVNNVQECGLNMDNLRGQGYDGASVMSGNISGVKARIQQIQPKAHYHHCRVHVLNLVVATSCKALAEIRNLFDSVSQLTWFLGGSAKRMAIVSRFLSGDDTDKLVISGNNEDEPMLSDTLIEKAGKRHSIQKLCETRWTARVDTLSSLIAKYKSIT</sequence>
<dbReference type="InterPro" id="IPR012337">
    <property type="entry name" value="RNaseH-like_sf"/>
</dbReference>
<dbReference type="PANTHER" id="PTHR45749:SF21">
    <property type="entry name" value="DUF4371 DOMAIN-CONTAINING PROTEIN"/>
    <property type="match status" value="1"/>
</dbReference>
<proteinExistence type="predicted"/>
<dbReference type="InterPro" id="IPR025398">
    <property type="entry name" value="DUF4371"/>
</dbReference>
<dbReference type="EMBL" id="CACVKT020009002">
    <property type="protein sequence ID" value="CAC5419177.1"/>
    <property type="molecule type" value="Genomic_DNA"/>
</dbReference>
<reference evidence="2 3" key="1">
    <citation type="submission" date="2020-06" db="EMBL/GenBank/DDBJ databases">
        <authorList>
            <person name="Li R."/>
            <person name="Bekaert M."/>
        </authorList>
    </citation>
    <scope>NUCLEOTIDE SEQUENCE [LARGE SCALE GENOMIC DNA]</scope>
    <source>
        <strain evidence="3">wild</strain>
    </source>
</reference>
<organism evidence="2 3">
    <name type="scientific">Mytilus coruscus</name>
    <name type="common">Sea mussel</name>
    <dbReference type="NCBI Taxonomy" id="42192"/>
    <lineage>
        <taxon>Eukaryota</taxon>
        <taxon>Metazoa</taxon>
        <taxon>Spiralia</taxon>
        <taxon>Lophotrochozoa</taxon>
        <taxon>Mollusca</taxon>
        <taxon>Bivalvia</taxon>
        <taxon>Autobranchia</taxon>
        <taxon>Pteriomorphia</taxon>
        <taxon>Mytilida</taxon>
        <taxon>Mytiloidea</taxon>
        <taxon>Mytilidae</taxon>
        <taxon>Mytilinae</taxon>
        <taxon>Mytilus</taxon>
    </lineage>
</organism>
<evidence type="ECO:0000313" key="2">
    <source>
        <dbReference type="EMBL" id="CAC5419177.1"/>
    </source>
</evidence>
<accession>A0A6J8EFX1</accession>
<feature type="domain" description="DUF4371" evidence="1">
    <location>
        <begin position="6"/>
        <end position="175"/>
    </location>
</feature>